<dbReference type="SMART" id="SM00028">
    <property type="entry name" value="TPR"/>
    <property type="match status" value="3"/>
</dbReference>
<dbReference type="Pfam" id="PF12895">
    <property type="entry name" value="ANAPC3"/>
    <property type="match status" value="1"/>
</dbReference>
<dbReference type="SUPFAM" id="SSF48452">
    <property type="entry name" value="TPR-like"/>
    <property type="match status" value="1"/>
</dbReference>
<dbReference type="InterPro" id="IPR011990">
    <property type="entry name" value="TPR-like_helical_dom_sf"/>
</dbReference>
<keyword evidence="1" id="KW-1133">Transmembrane helix</keyword>
<gene>
    <name evidence="2" type="ORF">SAMN04515677_105288</name>
</gene>
<feature type="transmembrane region" description="Helical" evidence="1">
    <location>
        <begin position="192"/>
        <end position="213"/>
    </location>
</feature>
<evidence type="ECO:0000313" key="3">
    <source>
        <dbReference type="Proteomes" id="UP000199068"/>
    </source>
</evidence>
<protein>
    <submittedName>
        <fullName evidence="2">TPR repeat-containing protein</fullName>
    </submittedName>
</protein>
<dbReference type="RefSeq" id="WP_092726381.1">
    <property type="nucleotide sequence ID" value="NZ_FNGW01000005.1"/>
</dbReference>
<organism evidence="2 3">
    <name type="scientific">Romboutsia lituseburensis DSM 797</name>
    <dbReference type="NCBI Taxonomy" id="1121325"/>
    <lineage>
        <taxon>Bacteria</taxon>
        <taxon>Bacillati</taxon>
        <taxon>Bacillota</taxon>
        <taxon>Clostridia</taxon>
        <taxon>Peptostreptococcales</taxon>
        <taxon>Peptostreptococcaceae</taxon>
        <taxon>Romboutsia</taxon>
    </lineage>
</organism>
<dbReference type="Gene3D" id="1.25.40.10">
    <property type="entry name" value="Tetratricopeptide repeat domain"/>
    <property type="match status" value="2"/>
</dbReference>
<sequence>MDTIINKAYRYYNRALNLIDNSKVSLAKDELKKAVNAYPKDIDILNLMGVCEYYLCNFEEAYRYWTKSLKVTEQDNHAKEYIDFLASEEFDKLAINYNKVVEYVSQEKYKSAVHILKKIIRDYNELIEPYEILTMCYLKLNKVEEAEKCLDELLRKDYENLYYMKSKYKLKSIVGPKREDSKLYKRIKGFRNVGIVLLIIILILILVTIIRYLN</sequence>
<evidence type="ECO:0000256" key="1">
    <source>
        <dbReference type="SAM" id="Phobius"/>
    </source>
</evidence>
<evidence type="ECO:0000313" key="2">
    <source>
        <dbReference type="EMBL" id="SDM12340.1"/>
    </source>
</evidence>
<reference evidence="2 3" key="1">
    <citation type="submission" date="2016-10" db="EMBL/GenBank/DDBJ databases">
        <authorList>
            <person name="de Groot N.N."/>
        </authorList>
    </citation>
    <scope>NUCLEOTIDE SEQUENCE [LARGE SCALE GENOMIC DNA]</scope>
    <source>
        <strain evidence="2 3">DSM 797</strain>
    </source>
</reference>
<dbReference type="EMBL" id="FNGW01000005">
    <property type="protein sequence ID" value="SDM12340.1"/>
    <property type="molecule type" value="Genomic_DNA"/>
</dbReference>
<dbReference type="InterPro" id="IPR019734">
    <property type="entry name" value="TPR_rpt"/>
</dbReference>
<name>A0A1G9QN64_9FIRM</name>
<keyword evidence="3" id="KW-1185">Reference proteome</keyword>
<keyword evidence="1" id="KW-0812">Transmembrane</keyword>
<dbReference type="STRING" id="1121325.SAMN04515677_105288"/>
<accession>A0A1G9QN64</accession>
<proteinExistence type="predicted"/>
<dbReference type="AlphaFoldDB" id="A0A1G9QN64"/>
<dbReference type="Proteomes" id="UP000199068">
    <property type="component" value="Unassembled WGS sequence"/>
</dbReference>
<keyword evidence="1" id="KW-0472">Membrane</keyword>